<keyword evidence="2" id="KW-0732">Signal</keyword>
<protein>
    <submittedName>
        <fullName evidence="3">Uncharacterized protein</fullName>
    </submittedName>
</protein>
<feature type="signal peptide" evidence="2">
    <location>
        <begin position="1"/>
        <end position="19"/>
    </location>
</feature>
<dbReference type="EMBL" id="RIBY02000447">
    <property type="protein sequence ID" value="KAH9842152.1"/>
    <property type="molecule type" value="Genomic_DNA"/>
</dbReference>
<proteinExistence type="predicted"/>
<organism evidence="3 4">
    <name type="scientific">Teratosphaeria destructans</name>
    <dbReference type="NCBI Taxonomy" id="418781"/>
    <lineage>
        <taxon>Eukaryota</taxon>
        <taxon>Fungi</taxon>
        <taxon>Dikarya</taxon>
        <taxon>Ascomycota</taxon>
        <taxon>Pezizomycotina</taxon>
        <taxon>Dothideomycetes</taxon>
        <taxon>Dothideomycetidae</taxon>
        <taxon>Mycosphaerellales</taxon>
        <taxon>Teratosphaeriaceae</taxon>
        <taxon>Teratosphaeria</taxon>
    </lineage>
</organism>
<comment type="caution">
    <text evidence="3">The sequence shown here is derived from an EMBL/GenBank/DDBJ whole genome shotgun (WGS) entry which is preliminary data.</text>
</comment>
<gene>
    <name evidence="3" type="ORF">Tdes44962_MAKER07661</name>
</gene>
<sequence length="132" mass="14525">MQPVVFLTTFLLLATQALAAANPDCADKINGENCFYYSTEEVRVVPETPSIAQEPADMRRSNKASTPPAAMASVRPRSVGSRGGARSRGGERAEVDGDASRLRMDPSRSSRFLRLRFSLLLRQELLPRSEVE</sequence>
<feature type="compositionally biased region" description="Basic and acidic residues" evidence="1">
    <location>
        <begin position="88"/>
        <end position="104"/>
    </location>
</feature>
<reference evidence="3 4" key="2">
    <citation type="journal article" date="2021" name="Curr. Genet.">
        <title>Genetic response to nitrogen starvation in the aggressive Eucalyptus foliar pathogen Teratosphaeria destructans.</title>
        <authorList>
            <person name="Havenga M."/>
            <person name="Wingfield B.D."/>
            <person name="Wingfield M.J."/>
            <person name="Dreyer L.L."/>
            <person name="Roets F."/>
            <person name="Aylward J."/>
        </authorList>
    </citation>
    <scope>NUCLEOTIDE SEQUENCE [LARGE SCALE GENOMIC DNA]</scope>
    <source>
        <strain evidence="3">CMW44962</strain>
    </source>
</reference>
<evidence type="ECO:0000256" key="2">
    <source>
        <dbReference type="SAM" id="SignalP"/>
    </source>
</evidence>
<accession>A0A9W7W600</accession>
<evidence type="ECO:0000313" key="3">
    <source>
        <dbReference type="EMBL" id="KAH9842152.1"/>
    </source>
</evidence>
<feature type="chain" id="PRO_5040896079" evidence="2">
    <location>
        <begin position="20"/>
        <end position="132"/>
    </location>
</feature>
<keyword evidence="4" id="KW-1185">Reference proteome</keyword>
<feature type="region of interest" description="Disordered" evidence="1">
    <location>
        <begin position="47"/>
        <end position="104"/>
    </location>
</feature>
<dbReference type="Proteomes" id="UP001138500">
    <property type="component" value="Unassembled WGS sequence"/>
</dbReference>
<name>A0A9W7W600_9PEZI</name>
<evidence type="ECO:0000256" key="1">
    <source>
        <dbReference type="SAM" id="MobiDB-lite"/>
    </source>
</evidence>
<evidence type="ECO:0000313" key="4">
    <source>
        <dbReference type="Proteomes" id="UP001138500"/>
    </source>
</evidence>
<dbReference type="AlphaFoldDB" id="A0A9W7W600"/>
<reference evidence="3 4" key="1">
    <citation type="journal article" date="2018" name="IMA Fungus">
        <title>IMA Genome-F 10: Nine draft genome sequences of Claviceps purpurea s.lat., including C. arundinis, C. humidiphila, and C. cf. spartinae, pseudomolecules for the pitch canker pathogen Fusarium circinatum, draft genome of Davidsoniella eucalypti, Grosmannia galeiformis, Quambalaria eucalypti, and Teratosphaeria destructans.</title>
        <authorList>
            <person name="Wingfield B.D."/>
            <person name="Liu M."/>
            <person name="Nguyen H.D."/>
            <person name="Lane F.A."/>
            <person name="Morgan S.W."/>
            <person name="De Vos L."/>
            <person name="Wilken P.M."/>
            <person name="Duong T.A."/>
            <person name="Aylward J."/>
            <person name="Coetzee M.P."/>
            <person name="Dadej K."/>
            <person name="De Beer Z.W."/>
            <person name="Findlay W."/>
            <person name="Havenga M."/>
            <person name="Kolarik M."/>
            <person name="Menzies J.G."/>
            <person name="Naidoo K."/>
            <person name="Pochopski O."/>
            <person name="Shoukouhi P."/>
            <person name="Santana Q.C."/>
            <person name="Seifert K.A."/>
            <person name="Soal N."/>
            <person name="Steenkamp E.T."/>
            <person name="Tatham C.T."/>
            <person name="van der Nest M.A."/>
            <person name="Wingfield M.J."/>
        </authorList>
    </citation>
    <scope>NUCLEOTIDE SEQUENCE [LARGE SCALE GENOMIC DNA]</scope>
    <source>
        <strain evidence="3">CMW44962</strain>
    </source>
</reference>